<dbReference type="GO" id="GO:0004499">
    <property type="term" value="F:N,N-dimethylaniline monooxygenase activity"/>
    <property type="evidence" value="ECO:0007669"/>
    <property type="project" value="InterPro"/>
</dbReference>
<proteinExistence type="inferred from homology"/>
<dbReference type="EMBL" id="PHRB01000015">
    <property type="protein sequence ID" value="PJO65089.1"/>
    <property type="molecule type" value="Genomic_DNA"/>
</dbReference>
<organism evidence="7 8">
    <name type="scientific">Burkholderia pseudomallei</name>
    <name type="common">Pseudomonas pseudomallei</name>
    <dbReference type="NCBI Taxonomy" id="28450"/>
    <lineage>
        <taxon>Bacteria</taxon>
        <taxon>Pseudomonadati</taxon>
        <taxon>Pseudomonadota</taxon>
        <taxon>Betaproteobacteria</taxon>
        <taxon>Burkholderiales</taxon>
        <taxon>Burkholderiaceae</taxon>
        <taxon>Burkholderia</taxon>
        <taxon>pseudomallei group</taxon>
    </lineage>
</organism>
<accession>A0AAX0U9Z0</accession>
<evidence type="ECO:0000256" key="4">
    <source>
        <dbReference type="ARBA" id="ARBA00022857"/>
    </source>
</evidence>
<comment type="caution">
    <text evidence="7">The sequence shown here is derived from an EMBL/GenBank/DDBJ whole genome shotgun (WGS) entry which is preliminary data.</text>
</comment>
<dbReference type="InterPro" id="IPR000960">
    <property type="entry name" value="Flavin_mOase"/>
</dbReference>
<gene>
    <name evidence="7" type="ORF">CWD88_16810</name>
</gene>
<sequence>MTTTTNTTTNTTANTTTEPAAPAAARAAPATPPIRDCLDRYCIIGGGAAGIATAKNLREHGIAFDLIEREDDIGGTWYYGKPCSAIYQSVHMISSREFSEYTDYPMPADYPTYARGDQALAYLRDYARRFGVYEHAQFNRTVLEVAPLAHGGAWRVELDGHDVRHYKGVFVCNGHLSKPQVPDYPGRFDGLQLHSALYKTPDVLKGKRVLVVGAGNSGCDIAVEAVHHASAVFHSTRRGYFYWPKFLFGIPADRWAEWPLKLRMPLWARRFFGERLLRLTTAGQPEDYGLPKPDHKLFEAHFIINSTLFYHLGHGDLVAKPDVVELKGDRVAFSDGSEERIDAIVYATGFQLSFPFLDQSYLQWDKMQPRLYLNMFDRAHPNLFFIGLFQTSTGNWPLMDYQAQLVARYLRARDAAPRKAARLDRMIGRDRSNWNGGIRFSDTQRHVIEVEHFAYRLQLKRLIRALPDSRVAARQARPVAVASAVPAPAAAARARTGDA</sequence>
<dbReference type="GO" id="GO:0050661">
    <property type="term" value="F:NADP binding"/>
    <property type="evidence" value="ECO:0007669"/>
    <property type="project" value="InterPro"/>
</dbReference>
<reference evidence="7 8" key="1">
    <citation type="submission" date="2017-11" db="EMBL/GenBank/DDBJ databases">
        <title>Molecular characterization of Burkholderia pseudomallei and closely related isolates from Vietnam.</title>
        <authorList>
            <person name="Ustinov D.V."/>
            <person name="Antonov A.S."/>
            <person name="Avdusheva E.F."/>
            <person name="Shpak I.M."/>
            <person name="Zakharova I.B."/>
            <person name="Thi L.A."/>
            <person name="Teteryatnikova N."/>
            <person name="Lopasteyskaya Y.A."/>
            <person name="Kuzyutina J.A."/>
            <person name="Ngo T.N."/>
            <person name="Victorov D.V."/>
        </authorList>
    </citation>
    <scope>NUCLEOTIDE SEQUENCE [LARGE SCALE GENOMIC DNA]</scope>
    <source>
        <strain evidence="7 8">V1512</strain>
    </source>
</reference>
<evidence type="ECO:0000256" key="5">
    <source>
        <dbReference type="ARBA" id="ARBA00023002"/>
    </source>
</evidence>
<dbReference type="PANTHER" id="PTHR23023">
    <property type="entry name" value="DIMETHYLANILINE MONOOXYGENASE"/>
    <property type="match status" value="1"/>
</dbReference>
<keyword evidence="5" id="KW-0560">Oxidoreductase</keyword>
<name>A0AAX0U9Z0_BURPE</name>
<dbReference type="PIRSF" id="PIRSF000332">
    <property type="entry name" value="FMO"/>
    <property type="match status" value="1"/>
</dbReference>
<dbReference type="RefSeq" id="WP_004537425.1">
    <property type="nucleotide sequence ID" value="NZ_CFNO02000008.1"/>
</dbReference>
<evidence type="ECO:0000256" key="2">
    <source>
        <dbReference type="ARBA" id="ARBA00022630"/>
    </source>
</evidence>
<dbReference type="Gene3D" id="3.50.50.60">
    <property type="entry name" value="FAD/NAD(P)-binding domain"/>
    <property type="match status" value="1"/>
</dbReference>
<feature type="region of interest" description="Disordered" evidence="6">
    <location>
        <begin position="1"/>
        <end position="28"/>
    </location>
</feature>
<dbReference type="GO" id="GO:0050660">
    <property type="term" value="F:flavin adenine dinucleotide binding"/>
    <property type="evidence" value="ECO:0007669"/>
    <property type="project" value="InterPro"/>
</dbReference>
<evidence type="ECO:0000256" key="3">
    <source>
        <dbReference type="ARBA" id="ARBA00022827"/>
    </source>
</evidence>
<evidence type="ECO:0000256" key="6">
    <source>
        <dbReference type="SAM" id="MobiDB-lite"/>
    </source>
</evidence>
<dbReference type="InterPro" id="IPR050346">
    <property type="entry name" value="FMO-like"/>
</dbReference>
<evidence type="ECO:0000313" key="8">
    <source>
        <dbReference type="Proteomes" id="UP000231878"/>
    </source>
</evidence>
<dbReference type="Pfam" id="PF00743">
    <property type="entry name" value="FMO-like"/>
    <property type="match status" value="1"/>
</dbReference>
<keyword evidence="3" id="KW-0274">FAD</keyword>
<evidence type="ECO:0000256" key="1">
    <source>
        <dbReference type="ARBA" id="ARBA00009183"/>
    </source>
</evidence>
<dbReference type="SUPFAM" id="SSF51905">
    <property type="entry name" value="FAD/NAD(P)-binding domain"/>
    <property type="match status" value="2"/>
</dbReference>
<evidence type="ECO:0000313" key="7">
    <source>
        <dbReference type="EMBL" id="PJO65089.1"/>
    </source>
</evidence>
<keyword evidence="2" id="KW-0285">Flavoprotein</keyword>
<comment type="similarity">
    <text evidence="1">Belongs to the FMO family.</text>
</comment>
<dbReference type="Proteomes" id="UP000231878">
    <property type="component" value="Unassembled WGS sequence"/>
</dbReference>
<dbReference type="InterPro" id="IPR020946">
    <property type="entry name" value="Flavin_mOase-like"/>
</dbReference>
<protein>
    <submittedName>
        <fullName evidence="7">Monooxygenase</fullName>
    </submittedName>
</protein>
<keyword evidence="4" id="KW-0521">NADP</keyword>
<dbReference type="PRINTS" id="PR00370">
    <property type="entry name" value="FMOXYGENASE"/>
</dbReference>
<dbReference type="InterPro" id="IPR036188">
    <property type="entry name" value="FAD/NAD-bd_sf"/>
</dbReference>
<keyword evidence="7" id="KW-0503">Monooxygenase</keyword>
<dbReference type="AlphaFoldDB" id="A0AAX0U9Z0"/>